<organism evidence="2 3">
    <name type="scientific">Eiseniibacteriota bacterium</name>
    <dbReference type="NCBI Taxonomy" id="2212470"/>
    <lineage>
        <taxon>Bacteria</taxon>
        <taxon>Candidatus Eiseniibacteriota</taxon>
    </lineage>
</organism>
<reference evidence="2" key="1">
    <citation type="submission" date="2020-04" db="EMBL/GenBank/DDBJ databases">
        <authorList>
            <person name="Zhang T."/>
        </authorList>
    </citation>
    <scope>NUCLEOTIDE SEQUENCE</scope>
    <source>
        <strain evidence="2">HKST-UBA01</strain>
    </source>
</reference>
<gene>
    <name evidence="2" type="ORF">KC729_01015</name>
</gene>
<dbReference type="AlphaFoldDB" id="A0A956LVR3"/>
<name>A0A956LVR3_UNCEI</name>
<dbReference type="SUPFAM" id="SSF51695">
    <property type="entry name" value="PLC-like phosphodiesterases"/>
    <property type="match status" value="1"/>
</dbReference>
<accession>A0A956LVR3</accession>
<dbReference type="GO" id="GO:0008081">
    <property type="term" value="F:phosphoric diester hydrolase activity"/>
    <property type="evidence" value="ECO:0007669"/>
    <property type="project" value="InterPro"/>
</dbReference>
<evidence type="ECO:0000256" key="1">
    <source>
        <dbReference type="ARBA" id="ARBA00014286"/>
    </source>
</evidence>
<comment type="caution">
    <text evidence="2">The sequence shown here is derived from an EMBL/GenBank/DDBJ whole genome shotgun (WGS) entry which is preliminary data.</text>
</comment>
<dbReference type="GO" id="GO:0006629">
    <property type="term" value="P:lipid metabolic process"/>
    <property type="evidence" value="ECO:0007669"/>
    <property type="project" value="InterPro"/>
</dbReference>
<protein>
    <recommendedName>
        <fullName evidence="1">Altered inheritance of mitochondria protein 6</fullName>
    </recommendedName>
</protein>
<dbReference type="InterPro" id="IPR051236">
    <property type="entry name" value="HAT_RTT109-like"/>
</dbReference>
<reference evidence="2" key="2">
    <citation type="journal article" date="2021" name="Microbiome">
        <title>Successional dynamics and alternative stable states in a saline activated sludge microbial community over 9 years.</title>
        <authorList>
            <person name="Wang Y."/>
            <person name="Ye J."/>
            <person name="Ju F."/>
            <person name="Liu L."/>
            <person name="Boyd J.A."/>
            <person name="Deng Y."/>
            <person name="Parks D.H."/>
            <person name="Jiang X."/>
            <person name="Yin X."/>
            <person name="Woodcroft B.J."/>
            <person name="Tyson G.W."/>
            <person name="Hugenholtz P."/>
            <person name="Polz M.F."/>
            <person name="Zhang T."/>
        </authorList>
    </citation>
    <scope>NUCLEOTIDE SEQUENCE</scope>
    <source>
        <strain evidence="2">HKST-UBA01</strain>
    </source>
</reference>
<dbReference type="PANTHER" id="PTHR31571">
    <property type="entry name" value="ALTERED INHERITANCE OF MITOCHONDRIA PROTEIN 6"/>
    <property type="match status" value="1"/>
</dbReference>
<dbReference type="PANTHER" id="PTHR31571:SF1">
    <property type="entry name" value="ALTERED INHERITANCE OF MITOCHONDRIA PROTEIN 6"/>
    <property type="match status" value="1"/>
</dbReference>
<dbReference type="PROSITE" id="PS51257">
    <property type="entry name" value="PROKAR_LIPOPROTEIN"/>
    <property type="match status" value="1"/>
</dbReference>
<dbReference type="InterPro" id="IPR017946">
    <property type="entry name" value="PLC-like_Pdiesterase_TIM-brl"/>
</dbReference>
<evidence type="ECO:0000313" key="3">
    <source>
        <dbReference type="Proteomes" id="UP000697710"/>
    </source>
</evidence>
<dbReference type="Proteomes" id="UP000697710">
    <property type="component" value="Unassembled WGS sequence"/>
</dbReference>
<evidence type="ECO:0000313" key="2">
    <source>
        <dbReference type="EMBL" id="MCA9726233.1"/>
    </source>
</evidence>
<sequence length="289" mass="32092">MQRFSKAGGRSVSLWGAVGGTVLGSLVWSACAELPTNPEIAASTIPSGHSHNDYLREEPLWEALENGIPSVEVDVYRVGPILLVGHDTGHLRMERTLRSLYLEPLHELVQQRGDRIFDDGHPLTLLIDIKSEAAPTYGLLRQVLAQYGDMLTEYRSGVVTPKAVNVIVSGNCPQQILVAEGHRYCAYDARIEDLEHAWPEGFAPMVSVDWRRTFGWGGEGVLPEEPHSRLLGLVARCHTRGAILRLWNLPAPAHGVEDVWQTMLDAGVDVVSTDDLERYRRFTEARASR</sequence>
<dbReference type="EMBL" id="JAGQHR010000012">
    <property type="protein sequence ID" value="MCA9726233.1"/>
    <property type="molecule type" value="Genomic_DNA"/>
</dbReference>
<proteinExistence type="predicted"/>